<name>A0ABV6NW18_9ACTN</name>
<evidence type="ECO:0000313" key="3">
    <source>
        <dbReference type="Proteomes" id="UP001589894"/>
    </source>
</evidence>
<feature type="region of interest" description="Disordered" evidence="1">
    <location>
        <begin position="31"/>
        <end position="119"/>
    </location>
</feature>
<proteinExistence type="predicted"/>
<feature type="compositionally biased region" description="Gly residues" evidence="1">
    <location>
        <begin position="86"/>
        <end position="110"/>
    </location>
</feature>
<accession>A0ABV6NW18</accession>
<dbReference type="EMBL" id="JBHLUE010000009">
    <property type="protein sequence ID" value="MFC0564970.1"/>
    <property type="molecule type" value="Genomic_DNA"/>
</dbReference>
<dbReference type="Proteomes" id="UP001589894">
    <property type="component" value="Unassembled WGS sequence"/>
</dbReference>
<keyword evidence="3" id="KW-1185">Reference proteome</keyword>
<sequence>MGLRRRTAARSVSGGLAVLVGVLLAGCTGPDGRGGDGSGRNGSGPVDAGRLDDRTGRGAPAEPAPPSGRRVGSADARATALPSTPGPGGSGPAAGGNGPAAGGGPATGSGDGRRDATFDLADGADRIRVRADDIGADLYRLSTPDGSRVRPAATVDGGTVRARLVGTGLTGPANVDVVLNSGARWTVRLGGGAIEEVVDLSGGRAAGVDLVGGATRIEVALPRPDGTVTVRMSGGASEFVVRPAGGTPVRVRIGAGAGAVDVDGDTRSGVAAGTVFQEPAWDRSTDRVQVDAAGGVSTLTVRRG</sequence>
<dbReference type="RefSeq" id="WP_377338399.1">
    <property type="nucleotide sequence ID" value="NZ_JBHLUE010000009.1"/>
</dbReference>
<comment type="caution">
    <text evidence="2">The sequence shown here is derived from an EMBL/GenBank/DDBJ whole genome shotgun (WGS) entry which is preliminary data.</text>
</comment>
<organism evidence="2 3">
    <name type="scientific">Plantactinospora siamensis</name>
    <dbReference type="NCBI Taxonomy" id="555372"/>
    <lineage>
        <taxon>Bacteria</taxon>
        <taxon>Bacillati</taxon>
        <taxon>Actinomycetota</taxon>
        <taxon>Actinomycetes</taxon>
        <taxon>Micromonosporales</taxon>
        <taxon>Micromonosporaceae</taxon>
        <taxon>Plantactinospora</taxon>
    </lineage>
</organism>
<dbReference type="PROSITE" id="PS51257">
    <property type="entry name" value="PROKAR_LIPOPROTEIN"/>
    <property type="match status" value="1"/>
</dbReference>
<evidence type="ECO:0000313" key="2">
    <source>
        <dbReference type="EMBL" id="MFC0564970.1"/>
    </source>
</evidence>
<feature type="compositionally biased region" description="Gly residues" evidence="1">
    <location>
        <begin position="31"/>
        <end position="42"/>
    </location>
</feature>
<reference evidence="2 3" key="1">
    <citation type="submission" date="2024-09" db="EMBL/GenBank/DDBJ databases">
        <authorList>
            <person name="Sun Q."/>
            <person name="Mori K."/>
        </authorList>
    </citation>
    <scope>NUCLEOTIDE SEQUENCE [LARGE SCALE GENOMIC DNA]</scope>
    <source>
        <strain evidence="2 3">TBRC 2205</strain>
    </source>
</reference>
<gene>
    <name evidence="2" type="ORF">ACFFHU_12605</name>
</gene>
<evidence type="ECO:0000256" key="1">
    <source>
        <dbReference type="SAM" id="MobiDB-lite"/>
    </source>
</evidence>
<evidence type="ECO:0008006" key="4">
    <source>
        <dbReference type="Google" id="ProtNLM"/>
    </source>
</evidence>
<protein>
    <recommendedName>
        <fullName evidence="4">Adhesin domain-containing protein</fullName>
    </recommendedName>
</protein>